<name>A0A126PZU6_ALTMA</name>
<reference evidence="1 2" key="1">
    <citation type="submission" date="2015-12" db="EMBL/GenBank/DDBJ databases">
        <authorList>
            <person name="Shamseldin A."/>
            <person name="Moawad H."/>
            <person name="Abd El-Rahim W.M."/>
            <person name="Sadowsky M.J."/>
        </authorList>
    </citation>
    <scope>NUCLEOTIDE SEQUENCE [LARGE SCALE GENOMIC DNA]</scope>
    <source>
        <strain evidence="1 2">D7</strain>
    </source>
</reference>
<sequence length="488" mass="55619">MRELFELSEKYGFKAPLVDAPESLDLKLYLRLCGALSISPITIAVISDIFIAIQDIEERIASFQYIAERINRKVSNIRHHLVILEKANLIKSEFITTDPIRRRRGKIFTLVIPKGQTVAAADYSSVSDRDSYQLVSSNTVETIDIDRYDDKTRFLELQIVRYLVKAMRTNRKDKASTINVKLKVDGRVKPISITSRAEEGRLIYLPDMSYYAGAITWLINHISERVEQADTIGETFTLPLEPLISMAKDISLSDASSGGYMNNAIQSLQRISATTFDMRDLYGQDHGTIKDIEMYYKLFRLEALVTYEDEKKIEKKAAVVQFPRSTVKNIIAAVRAEKSLNEMLLIDSDIFATKNEIEILFGLWAREHLITGRQAQQMYTWNELRESVAPSTSLSEFKRKFSNMVLTNADPEYKAKIHNVVKNKIVRIIETCHLSEPRKGELVVEYGRATVQGYLINIGYSPEHGSSVIAFRRDMSALHILSHFKSQG</sequence>
<dbReference type="OrthoDB" id="6325472at2"/>
<dbReference type="EMBL" id="CP014323">
    <property type="protein sequence ID" value="AMJ98502.1"/>
    <property type="molecule type" value="Genomic_DNA"/>
</dbReference>
<dbReference type="Proteomes" id="UP000063991">
    <property type="component" value="Chromosome"/>
</dbReference>
<evidence type="ECO:0000313" key="1">
    <source>
        <dbReference type="EMBL" id="AMJ98502.1"/>
    </source>
</evidence>
<proteinExistence type="predicted"/>
<gene>
    <name evidence="1" type="ORF">AVL55_10190</name>
</gene>
<organism evidence="1 2">
    <name type="scientific">Alteromonas macleodii</name>
    <name type="common">Pseudoalteromonas macleodii</name>
    <dbReference type="NCBI Taxonomy" id="28108"/>
    <lineage>
        <taxon>Bacteria</taxon>
        <taxon>Pseudomonadati</taxon>
        <taxon>Pseudomonadota</taxon>
        <taxon>Gammaproteobacteria</taxon>
        <taxon>Alteromonadales</taxon>
        <taxon>Alteromonadaceae</taxon>
        <taxon>Alteromonas/Salinimonas group</taxon>
        <taxon>Alteromonas</taxon>
    </lineage>
</organism>
<protein>
    <submittedName>
        <fullName evidence="1">Uncharacterized protein</fullName>
    </submittedName>
</protein>
<evidence type="ECO:0000313" key="2">
    <source>
        <dbReference type="Proteomes" id="UP000063991"/>
    </source>
</evidence>
<dbReference type="AlphaFoldDB" id="A0A126PZU6"/>
<accession>A0A126PZU6</accession>
<dbReference type="RefSeq" id="WP_061095055.1">
    <property type="nucleotide sequence ID" value="NZ_CP014323.1"/>
</dbReference>